<dbReference type="Gene3D" id="3.40.50.300">
    <property type="entry name" value="P-loop containing nucleotide triphosphate hydrolases"/>
    <property type="match status" value="1"/>
</dbReference>
<dbReference type="eggNOG" id="KOG4658">
    <property type="taxonomic scope" value="Eukaryota"/>
</dbReference>
<dbReference type="InterPro" id="IPR000719">
    <property type="entry name" value="Prot_kinase_dom"/>
</dbReference>
<dbReference type="GO" id="GO:0007166">
    <property type="term" value="P:cell surface receptor signaling pathway"/>
    <property type="evidence" value="ECO:0007669"/>
    <property type="project" value="InterPro"/>
</dbReference>
<dbReference type="Gramene" id="LPERR11G13500.1">
    <property type="protein sequence ID" value="LPERR11G13500.1"/>
    <property type="gene ID" value="LPERR11G13500"/>
</dbReference>
<dbReference type="InterPro" id="IPR036537">
    <property type="entry name" value="Adaptor_Cbl_N_dom_sf"/>
</dbReference>
<keyword evidence="6" id="KW-1185">Reference proteome</keyword>
<dbReference type="GO" id="GO:0005524">
    <property type="term" value="F:ATP binding"/>
    <property type="evidence" value="ECO:0007669"/>
    <property type="project" value="InterPro"/>
</dbReference>
<dbReference type="Gene3D" id="3.30.200.20">
    <property type="entry name" value="Phosphorylase Kinase, domain 1"/>
    <property type="match status" value="1"/>
</dbReference>
<dbReference type="InterPro" id="IPR011009">
    <property type="entry name" value="Kinase-like_dom_sf"/>
</dbReference>
<evidence type="ECO:0000313" key="5">
    <source>
        <dbReference type="EnsemblPlants" id="LPERR11G13500.1"/>
    </source>
</evidence>
<dbReference type="Gene3D" id="1.10.10.10">
    <property type="entry name" value="Winged helix-like DNA-binding domain superfamily/Winged helix DNA-binding domain"/>
    <property type="match status" value="1"/>
</dbReference>
<evidence type="ECO:0000256" key="3">
    <source>
        <dbReference type="SAM" id="MobiDB-lite"/>
    </source>
</evidence>
<dbReference type="Pfam" id="PF00069">
    <property type="entry name" value="Pkinase"/>
    <property type="match status" value="1"/>
</dbReference>
<reference evidence="5 6" key="1">
    <citation type="submission" date="2012-08" db="EMBL/GenBank/DDBJ databases">
        <title>Oryza genome evolution.</title>
        <authorList>
            <person name="Wing R.A."/>
        </authorList>
    </citation>
    <scope>NUCLEOTIDE SEQUENCE</scope>
</reference>
<evidence type="ECO:0000256" key="1">
    <source>
        <dbReference type="ARBA" id="ARBA00022737"/>
    </source>
</evidence>
<dbReference type="Pfam" id="PF00931">
    <property type="entry name" value="NB-ARC"/>
    <property type="match status" value="1"/>
</dbReference>
<evidence type="ECO:0000313" key="6">
    <source>
        <dbReference type="Proteomes" id="UP000032180"/>
    </source>
</evidence>
<proteinExistence type="predicted"/>
<dbReference type="PROSITE" id="PS50011">
    <property type="entry name" value="PROTEIN_KINASE_DOM"/>
    <property type="match status" value="1"/>
</dbReference>
<dbReference type="InterPro" id="IPR027417">
    <property type="entry name" value="P-loop_NTPase"/>
</dbReference>
<dbReference type="GO" id="GO:0009626">
    <property type="term" value="P:plant-type hypersensitive response"/>
    <property type="evidence" value="ECO:0007669"/>
    <property type="project" value="UniProtKB-ARBA"/>
</dbReference>
<dbReference type="PANTHER" id="PTHR46146">
    <property type="entry name" value="SERINE/THREONINE-PROTEIN KINASE-LIKE PROTEIN CCR4"/>
    <property type="match status" value="1"/>
</dbReference>
<dbReference type="GO" id="GO:0004672">
    <property type="term" value="F:protein kinase activity"/>
    <property type="evidence" value="ECO:0007669"/>
    <property type="project" value="InterPro"/>
</dbReference>
<reference evidence="6" key="2">
    <citation type="submission" date="2013-12" db="EMBL/GenBank/DDBJ databases">
        <authorList>
            <person name="Yu Y."/>
            <person name="Lee S."/>
            <person name="de Baynast K."/>
            <person name="Wissotski M."/>
            <person name="Liu L."/>
            <person name="Talag J."/>
            <person name="Goicoechea J."/>
            <person name="Angelova A."/>
            <person name="Jetty R."/>
            <person name="Kudrna D."/>
            <person name="Golser W."/>
            <person name="Rivera L."/>
            <person name="Zhang J."/>
            <person name="Wing R."/>
        </authorList>
    </citation>
    <scope>NUCLEOTIDE SEQUENCE</scope>
</reference>
<protein>
    <recommendedName>
        <fullName evidence="4">Protein kinase domain-containing protein</fullName>
    </recommendedName>
</protein>
<dbReference type="Pfam" id="PF23559">
    <property type="entry name" value="WHD_DRP"/>
    <property type="match status" value="1"/>
</dbReference>
<evidence type="ECO:0000259" key="4">
    <source>
        <dbReference type="PROSITE" id="PS50011"/>
    </source>
</evidence>
<keyword evidence="2" id="KW-0611">Plant defense</keyword>
<evidence type="ECO:0000256" key="2">
    <source>
        <dbReference type="ARBA" id="ARBA00022821"/>
    </source>
</evidence>
<dbReference type="EnsemblPlants" id="LPERR11G13500.1">
    <property type="protein sequence ID" value="LPERR11G13500.1"/>
    <property type="gene ID" value="LPERR11G13500"/>
</dbReference>
<keyword evidence="1" id="KW-0677">Repeat</keyword>
<dbReference type="GO" id="GO:0042742">
    <property type="term" value="P:defense response to bacterium"/>
    <property type="evidence" value="ECO:0007669"/>
    <property type="project" value="UniProtKB-ARBA"/>
</dbReference>
<dbReference type="InterPro" id="IPR058922">
    <property type="entry name" value="WHD_DRP"/>
</dbReference>
<dbReference type="InterPro" id="IPR059179">
    <property type="entry name" value="MLKL-like_MCAfunc"/>
</dbReference>
<dbReference type="Pfam" id="PF23598">
    <property type="entry name" value="LRR_14"/>
    <property type="match status" value="1"/>
</dbReference>
<dbReference type="GO" id="GO:0002758">
    <property type="term" value="P:innate immune response-activating signaling pathway"/>
    <property type="evidence" value="ECO:0007669"/>
    <property type="project" value="UniProtKB-ARBA"/>
</dbReference>
<dbReference type="Proteomes" id="UP000032180">
    <property type="component" value="Chromosome 11"/>
</dbReference>
<feature type="domain" description="Protein kinase" evidence="4">
    <location>
        <begin position="1177"/>
        <end position="1399"/>
    </location>
</feature>
<dbReference type="GO" id="GO:0043531">
    <property type="term" value="F:ADP binding"/>
    <property type="evidence" value="ECO:0007669"/>
    <property type="project" value="InterPro"/>
</dbReference>
<organism evidence="5 6">
    <name type="scientific">Leersia perrieri</name>
    <dbReference type="NCBI Taxonomy" id="77586"/>
    <lineage>
        <taxon>Eukaryota</taxon>
        <taxon>Viridiplantae</taxon>
        <taxon>Streptophyta</taxon>
        <taxon>Embryophyta</taxon>
        <taxon>Tracheophyta</taxon>
        <taxon>Spermatophyta</taxon>
        <taxon>Magnoliopsida</taxon>
        <taxon>Liliopsida</taxon>
        <taxon>Poales</taxon>
        <taxon>Poaceae</taxon>
        <taxon>BOP clade</taxon>
        <taxon>Oryzoideae</taxon>
        <taxon>Oryzeae</taxon>
        <taxon>Oryzinae</taxon>
        <taxon>Leersia</taxon>
    </lineage>
</organism>
<name>A0A0D9XT56_9ORYZ</name>
<dbReference type="Gene3D" id="1.20.930.20">
    <property type="entry name" value="Adaptor protein Cbl, N-terminal domain"/>
    <property type="match status" value="1"/>
</dbReference>
<dbReference type="HOGENOM" id="CLU_000837_31_2_1"/>
<dbReference type="SUPFAM" id="SSF56112">
    <property type="entry name" value="Protein kinase-like (PK-like)"/>
    <property type="match status" value="1"/>
</dbReference>
<dbReference type="PANTHER" id="PTHR46146:SF7">
    <property type="entry name" value="OS11G0664000 PROTEIN"/>
    <property type="match status" value="1"/>
</dbReference>
<feature type="compositionally biased region" description="Basic and acidic residues" evidence="3">
    <location>
        <begin position="946"/>
        <end position="975"/>
    </location>
</feature>
<dbReference type="FunFam" id="1.10.10.10:FF:000322">
    <property type="entry name" value="Probable disease resistance protein At1g63360"/>
    <property type="match status" value="1"/>
</dbReference>
<dbReference type="CDD" id="cd21037">
    <property type="entry name" value="MLKL_NTD"/>
    <property type="match status" value="1"/>
</dbReference>
<dbReference type="InterPro" id="IPR055414">
    <property type="entry name" value="LRR_R13L4/SHOC2-like"/>
</dbReference>
<dbReference type="Gene3D" id="3.80.10.10">
    <property type="entry name" value="Ribonuclease Inhibitor"/>
    <property type="match status" value="1"/>
</dbReference>
<dbReference type="InterPro" id="IPR032675">
    <property type="entry name" value="LRR_dom_sf"/>
</dbReference>
<dbReference type="InterPro" id="IPR036388">
    <property type="entry name" value="WH-like_DNA-bd_sf"/>
</dbReference>
<dbReference type="Gene3D" id="1.10.510.10">
    <property type="entry name" value="Transferase(Phosphotransferase) domain 1"/>
    <property type="match status" value="1"/>
</dbReference>
<feature type="region of interest" description="Disordered" evidence="3">
    <location>
        <begin position="928"/>
        <end position="975"/>
    </location>
</feature>
<dbReference type="SUPFAM" id="SSF52540">
    <property type="entry name" value="P-loop containing nucleoside triphosphate hydrolases"/>
    <property type="match status" value="1"/>
</dbReference>
<dbReference type="InterPro" id="IPR002182">
    <property type="entry name" value="NB-ARC"/>
</dbReference>
<dbReference type="Gene3D" id="1.20.5.4130">
    <property type="match status" value="1"/>
</dbReference>
<accession>A0A0D9XT56</accession>
<dbReference type="SUPFAM" id="SSF52058">
    <property type="entry name" value="L domain-like"/>
    <property type="match status" value="1"/>
</dbReference>
<dbReference type="PRINTS" id="PR00364">
    <property type="entry name" value="DISEASERSIST"/>
</dbReference>
<sequence length="1399" mass="158359">MTPVTASSSGMSPLLRQLHSLKDTIDNLVPKGEGVGEDEIQDFKIALAELCINIKNLTQVERGTSLTAKRWMQEVQDLCYDTEDYLDRIVGKSDLNIPIKEMQRRRRIAADFLGLKARAEGAGERYTRCVLPAQNFCIKPNWEEASSSQQHPLPAESSSVLGVHGHIADLIDGLMDRLVKLLGFNAKEQFKVVSILGFAGVGKTTLARSLYHKYGGRFECRAFVRVSRNPDLRRIVLSMLSQIKSPRCHVSSDVQYLFDNVKKHLQGKRYLIVIDDLWASTTWDIISHALPRDNSYSTIITTTQTEDVAKACCSYNPNDIFKIRPLNSRQFNGLPSEATIMVANLLECNPTIVEQWMHLQNSLPSRDLGTNSTFEGMNELLSLIYDSLPQHFKTCFLHFNMYPEDYTIRKDDLVKQWVAEGFLDEVGGQDTDMAAKRYFDELINRGLIQPVDTNYNDEVLSCTVHYIVLDFIRYKSKEENFSTITIFKQDQQIADKVRRFSVQFGGAKGAKISGNIIMRQIRSLIYFGFFKCVPSIIEYDVLRVLILHVWADKENKSFDLSSIQKLFRLRYLKVACNVSVKLPSNIGRLQYLETLDLDARVVGNPMDITHLPNLLHLLLPRETNYKPYGIDRMTSLCTLKYFQLNNNPKHNVLKFLRLTNLQDLHLICSGIQTDSVDDNLECLGSIIRDLGKLKSLILDGGASTISLQCDGLSNIFSSPSPHLQKLKFSPQMFIFSSLPEWIGKLSKLSNLKIAVRALSRNNIDILKRLTTLTVLSLSVRTTPTDRIVFDEGFHSIRYFKFTCTAPCLSFGERAMSNVVKLKLVFNASSIEQYDLSSVCFQYLTSLEDISLKFGDASSYLPRGRNAAESAMAALFTKHPSTPIVNVKWAQGIFPGDEVKSISAQKRELQDPEKLGIIFMKDLGEQVVQEKKERSTAAGKGKHKTPEKKDVNEEKDTDEKKGLRENISREDIGKQDASRWPKVDVILRTSKQSESSSRTEAQSVEADIRGLIPMILGEAATADENKEECQRLAQRVSAIRDLLPERQDDLAEVPPSLVRLRDALQEAHKLVMACQKNSRIYRLMARQPGLDLATRFRDVLCHLNDFEKTIYDLRRVIRLLNQNYAKPSTPVEAFYTTASTKSLSQDAAKITWKELHSIVVQEFSNFSSKELLVATNNFAPDREIGEGSFGPVYMGILPNGKHVAIKRIAVNAVYPAWGINDFRSKVKIVSSLHHRNIVRLLGCCTLEKKEQLWFSSSSSWFREDHLLVFEYMENGSLWDHLFGPLSLSSPCSPVIATWETRIKILLGASRAIDFLHSCILTPIVHRNIKSSSILLDSNWEPRLSGFYRRAFGINSVGYMDPEYFQTGSINSAIDVYSFGIVMVEVLTGIRPINRKEDGLR</sequence>
<reference evidence="5" key="3">
    <citation type="submission" date="2015-04" db="UniProtKB">
        <authorList>
            <consortium name="EnsemblPlants"/>
        </authorList>
    </citation>
    <scope>IDENTIFICATION</scope>
</reference>
<dbReference type="STRING" id="77586.A0A0D9XT56"/>